<feature type="region of interest" description="Disordered" evidence="6">
    <location>
        <begin position="1"/>
        <end position="27"/>
    </location>
</feature>
<comment type="similarity">
    <text evidence="2">Belongs to the PA-phosphatase related phosphoesterase family.</text>
</comment>
<keyword evidence="10" id="KW-1185">Reference proteome</keyword>
<dbReference type="GO" id="GO:0008195">
    <property type="term" value="F:phosphatidate phosphatase activity"/>
    <property type="evidence" value="ECO:0007669"/>
    <property type="project" value="TreeGrafter"/>
</dbReference>
<feature type="transmembrane region" description="Helical" evidence="7">
    <location>
        <begin position="256"/>
        <end position="273"/>
    </location>
</feature>
<dbReference type="GO" id="GO:0006644">
    <property type="term" value="P:phospholipid metabolic process"/>
    <property type="evidence" value="ECO:0007669"/>
    <property type="project" value="InterPro"/>
</dbReference>
<gene>
    <name evidence="9" type="ORF">CBR_g54964</name>
</gene>
<organism evidence="9 10">
    <name type="scientific">Chara braunii</name>
    <name type="common">Braun's stonewort</name>
    <dbReference type="NCBI Taxonomy" id="69332"/>
    <lineage>
        <taxon>Eukaryota</taxon>
        <taxon>Viridiplantae</taxon>
        <taxon>Streptophyta</taxon>
        <taxon>Charophyceae</taxon>
        <taxon>Charales</taxon>
        <taxon>Characeae</taxon>
        <taxon>Chara</taxon>
    </lineage>
</organism>
<dbReference type="InterPro" id="IPR043216">
    <property type="entry name" value="PAP-like"/>
</dbReference>
<protein>
    <recommendedName>
        <fullName evidence="8">Phosphatidic acid phosphatase type 2/haloperoxidase domain-containing protein</fullName>
    </recommendedName>
</protein>
<evidence type="ECO:0000256" key="3">
    <source>
        <dbReference type="ARBA" id="ARBA00022692"/>
    </source>
</evidence>
<dbReference type="STRING" id="69332.A0A388K7F0"/>
<dbReference type="CDD" id="cd03390">
    <property type="entry name" value="PAP2_containing_1_like"/>
    <property type="match status" value="1"/>
</dbReference>
<feature type="transmembrane region" description="Helical" evidence="7">
    <location>
        <begin position="88"/>
        <end position="111"/>
    </location>
</feature>
<accession>A0A388K7F0</accession>
<comment type="subcellular location">
    <subcellularLocation>
        <location evidence="1">Membrane</location>
        <topology evidence="1">Multi-pass membrane protein</topology>
    </subcellularLocation>
</comment>
<dbReference type="InterPro" id="IPR000326">
    <property type="entry name" value="PAP2/HPO"/>
</dbReference>
<dbReference type="OrthoDB" id="10030083at2759"/>
<feature type="transmembrane region" description="Helical" evidence="7">
    <location>
        <begin position="48"/>
        <end position="68"/>
    </location>
</feature>
<evidence type="ECO:0000256" key="2">
    <source>
        <dbReference type="ARBA" id="ARBA00008816"/>
    </source>
</evidence>
<feature type="transmembrane region" description="Helical" evidence="7">
    <location>
        <begin position="123"/>
        <end position="141"/>
    </location>
</feature>
<proteinExistence type="inferred from homology"/>
<dbReference type="Proteomes" id="UP000265515">
    <property type="component" value="Unassembled WGS sequence"/>
</dbReference>
<dbReference type="Gramene" id="GBG65985">
    <property type="protein sequence ID" value="GBG65985"/>
    <property type="gene ID" value="CBR_g54964"/>
</dbReference>
<dbReference type="PANTHER" id="PTHR10165:SF203">
    <property type="entry name" value="LIPID PHOSPHATE PHOSPHATASE 3, CHLOROPLASTIC-RELATED"/>
    <property type="match status" value="1"/>
</dbReference>
<feature type="domain" description="Phosphatidic acid phosphatase type 2/haloperoxidase" evidence="8">
    <location>
        <begin position="127"/>
        <end position="270"/>
    </location>
</feature>
<dbReference type="Gene3D" id="1.20.144.10">
    <property type="entry name" value="Phosphatidic acid phosphatase type 2/haloperoxidase"/>
    <property type="match status" value="1"/>
</dbReference>
<dbReference type="GO" id="GO:0046839">
    <property type="term" value="P:phospholipid dephosphorylation"/>
    <property type="evidence" value="ECO:0007669"/>
    <property type="project" value="TreeGrafter"/>
</dbReference>
<dbReference type="AlphaFoldDB" id="A0A388K7F0"/>
<keyword evidence="4 7" id="KW-1133">Transmembrane helix</keyword>
<dbReference type="GO" id="GO:0016020">
    <property type="term" value="C:membrane"/>
    <property type="evidence" value="ECO:0007669"/>
    <property type="project" value="UniProtKB-SubCell"/>
</dbReference>
<feature type="transmembrane region" description="Helical" evidence="7">
    <location>
        <begin position="195"/>
        <end position="213"/>
    </location>
</feature>
<keyword evidence="5 7" id="KW-0472">Membrane</keyword>
<evidence type="ECO:0000313" key="10">
    <source>
        <dbReference type="Proteomes" id="UP000265515"/>
    </source>
</evidence>
<evidence type="ECO:0000256" key="1">
    <source>
        <dbReference type="ARBA" id="ARBA00004141"/>
    </source>
</evidence>
<name>A0A388K7F0_CHABU</name>
<feature type="transmembrane region" description="Helical" evidence="7">
    <location>
        <begin position="225"/>
        <end position="244"/>
    </location>
</feature>
<comment type="caution">
    <text evidence="9">The sequence shown here is derived from an EMBL/GenBank/DDBJ whole genome shotgun (WGS) entry which is preliminary data.</text>
</comment>
<dbReference type="SMART" id="SM00014">
    <property type="entry name" value="acidPPc"/>
    <property type="match status" value="1"/>
</dbReference>
<dbReference type="PANTHER" id="PTHR10165">
    <property type="entry name" value="LIPID PHOSPHATE PHOSPHATASE"/>
    <property type="match status" value="1"/>
</dbReference>
<dbReference type="Pfam" id="PF01569">
    <property type="entry name" value="PAP2"/>
    <property type="match status" value="1"/>
</dbReference>
<dbReference type="EMBL" id="BFEA01000068">
    <property type="protein sequence ID" value="GBG65985.1"/>
    <property type="molecule type" value="Genomic_DNA"/>
</dbReference>
<evidence type="ECO:0000256" key="4">
    <source>
        <dbReference type="ARBA" id="ARBA00022989"/>
    </source>
</evidence>
<evidence type="ECO:0000313" key="9">
    <source>
        <dbReference type="EMBL" id="GBG65985.1"/>
    </source>
</evidence>
<evidence type="ECO:0000256" key="6">
    <source>
        <dbReference type="SAM" id="MobiDB-lite"/>
    </source>
</evidence>
<evidence type="ECO:0000256" key="7">
    <source>
        <dbReference type="SAM" id="Phobius"/>
    </source>
</evidence>
<evidence type="ECO:0000256" key="5">
    <source>
        <dbReference type="ARBA" id="ARBA00023136"/>
    </source>
</evidence>
<dbReference type="InterPro" id="IPR036938">
    <property type="entry name" value="PAP2/HPO_sf"/>
</dbReference>
<sequence length="310" mass="34632">MRTLTDGDGDLPRSSRARTGGPPNCSTDGTCSVREGLRLFCRNCQECWVDWCVSLGLAIVVAVVLKRIRPFERYIDEMTLKNERYPMMGSSTVPSAALPGIAIGLPLAVFGVQFWRKRDGNELHSAVIGCIYTVVLTWFITDSIKPLIGRPRPDFAARCFPDGVKRFGPDGNVQCTGDEAVVREGRLSFPSGHSALSFAGMSYLFFFLSERLLGKSTRERGGGLWWLVLALIPLAIATLVAMTRVENYRHHWDDCVVGSLIGIVMARTVYLMQRIWSEEKKGKGYETYRIYPDAHGSDREDAMTRELLLP</sequence>
<keyword evidence="3 7" id="KW-0812">Transmembrane</keyword>
<dbReference type="OMA" id="SHAYDWA"/>
<dbReference type="SUPFAM" id="SSF48317">
    <property type="entry name" value="Acid phosphatase/Vanadium-dependent haloperoxidase"/>
    <property type="match status" value="1"/>
</dbReference>
<evidence type="ECO:0000259" key="8">
    <source>
        <dbReference type="SMART" id="SM00014"/>
    </source>
</evidence>
<reference evidence="9 10" key="1">
    <citation type="journal article" date="2018" name="Cell">
        <title>The Chara Genome: Secondary Complexity and Implications for Plant Terrestrialization.</title>
        <authorList>
            <person name="Nishiyama T."/>
            <person name="Sakayama H."/>
            <person name="Vries J.D."/>
            <person name="Buschmann H."/>
            <person name="Saint-Marcoux D."/>
            <person name="Ullrich K.K."/>
            <person name="Haas F.B."/>
            <person name="Vanderstraeten L."/>
            <person name="Becker D."/>
            <person name="Lang D."/>
            <person name="Vosolsobe S."/>
            <person name="Rombauts S."/>
            <person name="Wilhelmsson P.K.I."/>
            <person name="Janitza P."/>
            <person name="Kern R."/>
            <person name="Heyl A."/>
            <person name="Rumpler F."/>
            <person name="Villalobos L.I.A.C."/>
            <person name="Clay J.M."/>
            <person name="Skokan R."/>
            <person name="Toyoda A."/>
            <person name="Suzuki Y."/>
            <person name="Kagoshima H."/>
            <person name="Schijlen E."/>
            <person name="Tajeshwar N."/>
            <person name="Catarino B."/>
            <person name="Hetherington A.J."/>
            <person name="Saltykova A."/>
            <person name="Bonnot C."/>
            <person name="Breuninger H."/>
            <person name="Symeonidi A."/>
            <person name="Radhakrishnan G.V."/>
            <person name="Van Nieuwerburgh F."/>
            <person name="Deforce D."/>
            <person name="Chang C."/>
            <person name="Karol K.G."/>
            <person name="Hedrich R."/>
            <person name="Ulvskov P."/>
            <person name="Glockner G."/>
            <person name="Delwiche C.F."/>
            <person name="Petrasek J."/>
            <person name="Van de Peer Y."/>
            <person name="Friml J."/>
            <person name="Beilby M."/>
            <person name="Dolan L."/>
            <person name="Kohara Y."/>
            <person name="Sugano S."/>
            <person name="Fujiyama A."/>
            <person name="Delaux P.-M."/>
            <person name="Quint M."/>
            <person name="TheiBen G."/>
            <person name="Hagemann M."/>
            <person name="Harholt J."/>
            <person name="Dunand C."/>
            <person name="Zachgo S."/>
            <person name="Langdale J."/>
            <person name="Maumus F."/>
            <person name="Straeten D.V.D."/>
            <person name="Gould S.B."/>
            <person name="Rensing S.A."/>
        </authorList>
    </citation>
    <scope>NUCLEOTIDE SEQUENCE [LARGE SCALE GENOMIC DNA]</scope>
    <source>
        <strain evidence="9 10">S276</strain>
    </source>
</reference>